<protein>
    <submittedName>
        <fullName evidence="1">Uncharacterized protein</fullName>
    </submittedName>
</protein>
<organism evidence="1 2">
    <name type="scientific">Xylaria bambusicola</name>
    <dbReference type="NCBI Taxonomy" id="326684"/>
    <lineage>
        <taxon>Eukaryota</taxon>
        <taxon>Fungi</taxon>
        <taxon>Dikarya</taxon>
        <taxon>Ascomycota</taxon>
        <taxon>Pezizomycotina</taxon>
        <taxon>Sordariomycetes</taxon>
        <taxon>Xylariomycetidae</taxon>
        <taxon>Xylariales</taxon>
        <taxon>Xylariaceae</taxon>
        <taxon>Xylaria</taxon>
    </lineage>
</organism>
<comment type="caution">
    <text evidence="1">The sequence shown here is derived from an EMBL/GenBank/DDBJ whole genome shotgun (WGS) entry which is preliminary data.</text>
</comment>
<accession>A0AAN7V4R8</accession>
<dbReference type="EMBL" id="JAWHQM010000059">
    <property type="protein sequence ID" value="KAK5635884.1"/>
    <property type="molecule type" value="Genomic_DNA"/>
</dbReference>
<dbReference type="Proteomes" id="UP001305414">
    <property type="component" value="Unassembled WGS sequence"/>
</dbReference>
<evidence type="ECO:0000313" key="2">
    <source>
        <dbReference type="Proteomes" id="UP001305414"/>
    </source>
</evidence>
<reference evidence="1 2" key="1">
    <citation type="submission" date="2023-10" db="EMBL/GenBank/DDBJ databases">
        <title>Draft genome sequence of Xylaria bambusicola isolate GMP-LS, the root and basal stem rot pathogen of sugarcane in Indonesia.</title>
        <authorList>
            <person name="Selvaraj P."/>
            <person name="Muralishankar V."/>
            <person name="Muruganantham S."/>
            <person name="Sp S."/>
            <person name="Haryani S."/>
            <person name="Lau K.J.X."/>
            <person name="Naqvi N.I."/>
        </authorList>
    </citation>
    <scope>NUCLEOTIDE SEQUENCE [LARGE SCALE GENOMIC DNA]</scope>
    <source>
        <strain evidence="1">GMP-LS</strain>
    </source>
</reference>
<proteinExistence type="predicted"/>
<dbReference type="AlphaFoldDB" id="A0AAN7V4R8"/>
<gene>
    <name evidence="1" type="ORF">RRF57_011596</name>
</gene>
<sequence>MPAHRFSELGRGGHVCGSTHIGACAASSMSATETGLATLVQCRRLVSVVVITVLDTIIRGVLHAVGTAAHSWVTGWLDLVGTGVNQFTLSTRATIVV</sequence>
<evidence type="ECO:0000313" key="1">
    <source>
        <dbReference type="EMBL" id="KAK5635884.1"/>
    </source>
</evidence>
<keyword evidence="2" id="KW-1185">Reference proteome</keyword>
<name>A0AAN7V4R8_9PEZI</name>